<comment type="caution">
    <text evidence="1">The sequence shown here is derived from an EMBL/GenBank/DDBJ whole genome shotgun (WGS) entry which is preliminary data.</text>
</comment>
<gene>
    <name evidence="1" type="ORF">GCM10022277_41410</name>
</gene>
<protein>
    <submittedName>
        <fullName evidence="1">Uncharacterized protein</fullName>
    </submittedName>
</protein>
<organism evidence="1 2">
    <name type="scientific">Litoribacillus peritrichatus</name>
    <dbReference type="NCBI Taxonomy" id="718191"/>
    <lineage>
        <taxon>Bacteria</taxon>
        <taxon>Pseudomonadati</taxon>
        <taxon>Pseudomonadota</taxon>
        <taxon>Gammaproteobacteria</taxon>
        <taxon>Oceanospirillales</taxon>
        <taxon>Oceanospirillaceae</taxon>
        <taxon>Litoribacillus</taxon>
    </lineage>
</organism>
<name>A0ABP7NA75_9GAMM</name>
<dbReference type="EMBL" id="BAABBN010000015">
    <property type="protein sequence ID" value="GAA3941158.1"/>
    <property type="molecule type" value="Genomic_DNA"/>
</dbReference>
<dbReference type="RefSeq" id="WP_344800563.1">
    <property type="nucleotide sequence ID" value="NZ_BAABBN010000015.1"/>
</dbReference>
<reference evidence="2" key="1">
    <citation type="journal article" date="2019" name="Int. J. Syst. Evol. Microbiol.">
        <title>The Global Catalogue of Microorganisms (GCM) 10K type strain sequencing project: providing services to taxonomists for standard genome sequencing and annotation.</title>
        <authorList>
            <consortium name="The Broad Institute Genomics Platform"/>
            <consortium name="The Broad Institute Genome Sequencing Center for Infectious Disease"/>
            <person name="Wu L."/>
            <person name="Ma J."/>
        </authorList>
    </citation>
    <scope>NUCLEOTIDE SEQUENCE [LARGE SCALE GENOMIC DNA]</scope>
    <source>
        <strain evidence="2">JCM 17551</strain>
    </source>
</reference>
<proteinExistence type="predicted"/>
<keyword evidence="2" id="KW-1185">Reference proteome</keyword>
<sequence length="142" mass="16361">MKQCLCLIISLFIFQKAHSKDEISEHLSQFVLGQYHLIGKAPDSSRTYAGQLEIYEQDQQLKIKRIINEQEILGTAAIESALHGESHVLRMRFNENNQSFETTCLIRSDLDNYARISCYLYQPGVRTKEPGLEALFINHSRD</sequence>
<accession>A0ABP7NA75</accession>
<dbReference type="Proteomes" id="UP001501565">
    <property type="component" value="Unassembled WGS sequence"/>
</dbReference>
<evidence type="ECO:0000313" key="1">
    <source>
        <dbReference type="EMBL" id="GAA3941158.1"/>
    </source>
</evidence>
<evidence type="ECO:0000313" key="2">
    <source>
        <dbReference type="Proteomes" id="UP001501565"/>
    </source>
</evidence>